<sequence>MAPTPQKKGKKASPAKSDSVISKNQQQEQSQQSGQEETVMQDAEDAKAAQDSADPHQTSEAFVSAQVAGNGSNEGTIIRKDASVPAPSGAGQEEENAPTQKVEVHATAVEGDELVVVGIVEEVEEEENEDRGENGCKASMDDTAMRTADEEGERDEESENDNGDDTPTADEASRGPSGGDSEPSSGKIFIGGLSRGTTIEVLTRHFKKYGELTDSVIMKNRSTGQPRGFGFVTYADPSIVDRVLQDTHVIDGRTVDAKRTVPREKMPVPSKGPKTKKIFVGGLTSATTEDDLKAYFLKFGKISSCQIMQDHEARISRGFGFVTFENEQAVEDVLAQGKMHEICDKQVEIKKAEPKRADEPLPRAERGAYMGARRGAVGPGAYGSSSTLYGGYQSSDAYMFGGAAGGYFNRSTGRPGGLAYGDTYGYAGGYGAPYGYGEFNEGYGSMIPIGGYPSGSTYGYNYSAGGAYGGSSRSYGSGRYHPYR</sequence>
<dbReference type="InterPro" id="IPR000504">
    <property type="entry name" value="RRM_dom"/>
</dbReference>
<gene>
    <name evidence="6" type="ORF">KP509_36G044000</name>
</gene>
<organism evidence="6 7">
    <name type="scientific">Ceratopteris richardii</name>
    <name type="common">Triangle waterfern</name>
    <dbReference type="NCBI Taxonomy" id="49495"/>
    <lineage>
        <taxon>Eukaryota</taxon>
        <taxon>Viridiplantae</taxon>
        <taxon>Streptophyta</taxon>
        <taxon>Embryophyta</taxon>
        <taxon>Tracheophyta</taxon>
        <taxon>Polypodiopsida</taxon>
        <taxon>Polypodiidae</taxon>
        <taxon>Polypodiales</taxon>
        <taxon>Pteridineae</taxon>
        <taxon>Pteridaceae</taxon>
        <taxon>Parkerioideae</taxon>
        <taxon>Ceratopteris</taxon>
    </lineage>
</organism>
<dbReference type="GO" id="GO:0000785">
    <property type="term" value="C:chromatin"/>
    <property type="evidence" value="ECO:0007669"/>
    <property type="project" value="TreeGrafter"/>
</dbReference>
<dbReference type="InterPro" id="IPR012677">
    <property type="entry name" value="Nucleotide-bd_a/b_plait_sf"/>
</dbReference>
<keyword evidence="7" id="KW-1185">Reference proteome</keyword>
<feature type="domain" description="RRM" evidence="5">
    <location>
        <begin position="186"/>
        <end position="262"/>
    </location>
</feature>
<keyword evidence="2" id="KW-0539">Nucleus</keyword>
<dbReference type="Pfam" id="PF00076">
    <property type="entry name" value="RRM_1"/>
    <property type="match status" value="2"/>
</dbReference>
<evidence type="ECO:0000313" key="7">
    <source>
        <dbReference type="Proteomes" id="UP000825935"/>
    </source>
</evidence>
<dbReference type="OMA" id="INTEEHH"/>
<dbReference type="Proteomes" id="UP000825935">
    <property type="component" value="Chromosome 36"/>
</dbReference>
<dbReference type="CDD" id="cd12325">
    <property type="entry name" value="RRM1_hnRNPA_hnRNPD_like"/>
    <property type="match status" value="1"/>
</dbReference>
<dbReference type="PANTHER" id="PTHR48033:SF10">
    <property type="entry name" value="RNA-BINDING PROTEIN SQUID"/>
    <property type="match status" value="1"/>
</dbReference>
<accession>A0A8T2QB90</accession>
<dbReference type="PROSITE" id="PS50102">
    <property type="entry name" value="RRM"/>
    <property type="match status" value="2"/>
</dbReference>
<proteinExistence type="predicted"/>
<dbReference type="FunFam" id="3.30.70.330:FF:000051">
    <property type="entry name" value="Heterogeneous nuclear ribonucleoprotein 1"/>
    <property type="match status" value="1"/>
</dbReference>
<feature type="compositionally biased region" description="Acidic residues" evidence="4">
    <location>
        <begin position="150"/>
        <end position="168"/>
    </location>
</feature>
<dbReference type="AlphaFoldDB" id="A0A8T2QB90"/>
<dbReference type="Gene3D" id="3.30.70.330">
    <property type="match status" value="2"/>
</dbReference>
<keyword evidence="3" id="KW-0694">RNA-binding</keyword>
<evidence type="ECO:0000256" key="2">
    <source>
        <dbReference type="ARBA" id="ARBA00023242"/>
    </source>
</evidence>
<dbReference type="GO" id="GO:0005654">
    <property type="term" value="C:nucleoplasm"/>
    <property type="evidence" value="ECO:0007669"/>
    <property type="project" value="TreeGrafter"/>
</dbReference>
<dbReference type="OrthoDB" id="1875751at2759"/>
<feature type="region of interest" description="Disordered" evidence="4">
    <location>
        <begin position="1"/>
        <end position="191"/>
    </location>
</feature>
<dbReference type="SMART" id="SM00360">
    <property type="entry name" value="RRM"/>
    <property type="match status" value="2"/>
</dbReference>
<comment type="caution">
    <text evidence="6">The sequence shown here is derived from an EMBL/GenBank/DDBJ whole genome shotgun (WGS) entry which is preliminary data.</text>
</comment>
<evidence type="ECO:0000256" key="3">
    <source>
        <dbReference type="PROSITE-ProRule" id="PRU00176"/>
    </source>
</evidence>
<reference evidence="6" key="1">
    <citation type="submission" date="2021-08" db="EMBL/GenBank/DDBJ databases">
        <title>WGS assembly of Ceratopteris richardii.</title>
        <authorList>
            <person name="Marchant D.B."/>
            <person name="Chen G."/>
            <person name="Jenkins J."/>
            <person name="Shu S."/>
            <person name="Leebens-Mack J."/>
            <person name="Grimwood J."/>
            <person name="Schmutz J."/>
            <person name="Soltis P."/>
            <person name="Soltis D."/>
            <person name="Chen Z.-H."/>
        </authorList>
    </citation>
    <scope>NUCLEOTIDE SEQUENCE</scope>
    <source>
        <strain evidence="6">Whitten #5841</strain>
        <tissue evidence="6">Leaf</tissue>
    </source>
</reference>
<dbReference type="EMBL" id="CM035441">
    <property type="protein sequence ID" value="KAH7281376.1"/>
    <property type="molecule type" value="Genomic_DNA"/>
</dbReference>
<dbReference type="GO" id="GO:0010468">
    <property type="term" value="P:regulation of gene expression"/>
    <property type="evidence" value="ECO:0007669"/>
    <property type="project" value="TreeGrafter"/>
</dbReference>
<dbReference type="GO" id="GO:0003723">
    <property type="term" value="F:RNA binding"/>
    <property type="evidence" value="ECO:0007669"/>
    <property type="project" value="UniProtKB-UniRule"/>
</dbReference>
<feature type="compositionally biased region" description="Acidic residues" evidence="4">
    <location>
        <begin position="121"/>
        <end position="130"/>
    </location>
</feature>
<dbReference type="InterPro" id="IPR035979">
    <property type="entry name" value="RBD_domain_sf"/>
</dbReference>
<dbReference type="PANTHER" id="PTHR48033">
    <property type="entry name" value="RNA-BINDING (RRM/RBD/RNP MOTIFS) FAMILY PROTEIN"/>
    <property type="match status" value="1"/>
</dbReference>
<protein>
    <recommendedName>
        <fullName evidence="5">RRM domain-containing protein</fullName>
    </recommendedName>
</protein>
<evidence type="ECO:0000259" key="5">
    <source>
        <dbReference type="PROSITE" id="PS50102"/>
    </source>
</evidence>
<feature type="compositionally biased region" description="Low complexity" evidence="4">
    <location>
        <begin position="25"/>
        <end position="37"/>
    </location>
</feature>
<name>A0A8T2QB90_CERRI</name>
<comment type="subcellular location">
    <subcellularLocation>
        <location evidence="1">Nucleus</location>
    </subcellularLocation>
</comment>
<dbReference type="SUPFAM" id="SSF54928">
    <property type="entry name" value="RNA-binding domain, RBD"/>
    <property type="match status" value="2"/>
</dbReference>
<evidence type="ECO:0000256" key="1">
    <source>
        <dbReference type="ARBA" id="ARBA00004123"/>
    </source>
</evidence>
<evidence type="ECO:0000256" key="4">
    <source>
        <dbReference type="SAM" id="MobiDB-lite"/>
    </source>
</evidence>
<evidence type="ECO:0000313" key="6">
    <source>
        <dbReference type="EMBL" id="KAH7281377.1"/>
    </source>
</evidence>
<dbReference type="EMBL" id="CM035441">
    <property type="protein sequence ID" value="KAH7281377.1"/>
    <property type="molecule type" value="Genomic_DNA"/>
</dbReference>
<feature type="compositionally biased region" description="Basic and acidic residues" evidence="4">
    <location>
        <begin position="131"/>
        <end position="149"/>
    </location>
</feature>
<feature type="domain" description="RRM" evidence="5">
    <location>
        <begin position="276"/>
        <end position="354"/>
    </location>
</feature>
<feature type="compositionally biased region" description="Polar residues" evidence="4">
    <location>
        <begin position="55"/>
        <end position="75"/>
    </location>
</feature>